<dbReference type="EMBL" id="UOEC01000200">
    <property type="protein sequence ID" value="VAW02496.1"/>
    <property type="molecule type" value="Genomic_DNA"/>
</dbReference>
<dbReference type="PANTHER" id="PTHR12169:SF6">
    <property type="entry name" value="AFG1-LIKE ATPASE"/>
    <property type="match status" value="1"/>
</dbReference>
<name>A0A3B0T6E1_9ZZZZ</name>
<dbReference type="Gene3D" id="3.40.50.300">
    <property type="entry name" value="P-loop containing nucleotide triphosphate hydrolases"/>
    <property type="match status" value="1"/>
</dbReference>
<dbReference type="GO" id="GO:0005524">
    <property type="term" value="F:ATP binding"/>
    <property type="evidence" value="ECO:0007669"/>
    <property type="project" value="UniProtKB-KW"/>
</dbReference>
<accession>A0A3B0T6E1</accession>
<keyword evidence="1" id="KW-0547">Nucleotide-binding</keyword>
<evidence type="ECO:0000313" key="3">
    <source>
        <dbReference type="EMBL" id="VAW02496.1"/>
    </source>
</evidence>
<reference evidence="3" key="1">
    <citation type="submission" date="2018-06" db="EMBL/GenBank/DDBJ databases">
        <authorList>
            <person name="Zhirakovskaya E."/>
        </authorList>
    </citation>
    <scope>NUCLEOTIDE SEQUENCE</scope>
</reference>
<gene>
    <name evidence="3" type="ORF">MNBD_ALPHA08-855</name>
</gene>
<dbReference type="GO" id="GO:0005737">
    <property type="term" value="C:cytoplasm"/>
    <property type="evidence" value="ECO:0007669"/>
    <property type="project" value="TreeGrafter"/>
</dbReference>
<organism evidence="3">
    <name type="scientific">hydrothermal vent metagenome</name>
    <dbReference type="NCBI Taxonomy" id="652676"/>
    <lineage>
        <taxon>unclassified sequences</taxon>
        <taxon>metagenomes</taxon>
        <taxon>ecological metagenomes</taxon>
    </lineage>
</organism>
<sequence>MLTTDERQLAVVRRLDELCGQLAERKPENNGRFFSRLFAQEDNTPPPRGVYLWGDVGRGKTMLMDLFFDVVPVAEKRRDHFLSFMQSVHAEVFAIRQRQKTGQVWDDDDPIKLVAKQIADKTWLLCFDEFQVTDITDAMILGRLFDTLFDLGVVVVTTSNRPPDDLYKDGLNRHAFLPFIKRFNRQMDVVALDSASDYRLGKLAGEQVYLAPLSKEADIELQKLWRQLTETETGQPQVLEIQGRELVVPMAARSVARFSFGDLCEQPLGGADYIAIASNFKTVFIEHVPILGREQSNEVKRFITLIDAFYDRSVKLVVSADAMPEALYTQGPHVFEFGRTASRLVEMQSRQYWSKTS</sequence>
<proteinExistence type="predicted"/>
<dbReference type="InterPro" id="IPR027417">
    <property type="entry name" value="P-loop_NTPase"/>
</dbReference>
<dbReference type="NCBIfam" id="NF040713">
    <property type="entry name" value="ZapE"/>
    <property type="match status" value="1"/>
</dbReference>
<dbReference type="GO" id="GO:0016887">
    <property type="term" value="F:ATP hydrolysis activity"/>
    <property type="evidence" value="ECO:0007669"/>
    <property type="project" value="InterPro"/>
</dbReference>
<dbReference type="SUPFAM" id="SSF52540">
    <property type="entry name" value="P-loop containing nucleoside triphosphate hydrolases"/>
    <property type="match status" value="1"/>
</dbReference>
<dbReference type="AlphaFoldDB" id="A0A3B0T6E1"/>
<keyword evidence="2" id="KW-0067">ATP-binding</keyword>
<dbReference type="Pfam" id="PF03969">
    <property type="entry name" value="AFG1_ATPase"/>
    <property type="match status" value="1"/>
</dbReference>
<evidence type="ECO:0000256" key="1">
    <source>
        <dbReference type="ARBA" id="ARBA00022741"/>
    </source>
</evidence>
<evidence type="ECO:0000256" key="2">
    <source>
        <dbReference type="ARBA" id="ARBA00022840"/>
    </source>
</evidence>
<dbReference type="InterPro" id="IPR005654">
    <property type="entry name" value="ATPase_AFG1-like"/>
</dbReference>
<dbReference type="PANTHER" id="PTHR12169">
    <property type="entry name" value="ATPASE N2B"/>
    <property type="match status" value="1"/>
</dbReference>
<protein>
    <submittedName>
        <fullName evidence="3">ATPase, AFG1 family</fullName>
    </submittedName>
</protein>